<keyword evidence="2" id="KW-0472">Membrane</keyword>
<keyword evidence="2" id="KW-1133">Transmembrane helix</keyword>
<organism evidence="4 5">
    <name type="scientific">Microcoleus anatoxicus PTRS2</name>
    <dbReference type="NCBI Taxonomy" id="2705321"/>
    <lineage>
        <taxon>Bacteria</taxon>
        <taxon>Bacillati</taxon>
        <taxon>Cyanobacteriota</taxon>
        <taxon>Cyanophyceae</taxon>
        <taxon>Oscillatoriophycideae</taxon>
        <taxon>Oscillatoriales</taxon>
        <taxon>Microcoleaceae</taxon>
        <taxon>Microcoleus</taxon>
        <taxon>Microcoleus anatoxicus</taxon>
    </lineage>
</organism>
<keyword evidence="5" id="KW-1185">Reference proteome</keyword>
<evidence type="ECO:0000313" key="5">
    <source>
        <dbReference type="Proteomes" id="UP001384579"/>
    </source>
</evidence>
<feature type="transmembrane region" description="Helical" evidence="2">
    <location>
        <begin position="555"/>
        <end position="580"/>
    </location>
</feature>
<dbReference type="PANTHER" id="PTHR36442:SF1">
    <property type="entry name" value="CYCLIC-DI-AMP PHOSPHODIESTERASE PGPH"/>
    <property type="match status" value="1"/>
</dbReference>
<name>A0ABU8YI25_9CYAN</name>
<evidence type="ECO:0000256" key="2">
    <source>
        <dbReference type="SAM" id="Phobius"/>
    </source>
</evidence>
<protein>
    <submittedName>
        <fullName evidence="4">HDIG domain-containing metalloprotein</fullName>
    </submittedName>
</protein>
<dbReference type="SMART" id="SM00471">
    <property type="entry name" value="HDc"/>
    <property type="match status" value="1"/>
</dbReference>
<dbReference type="SUPFAM" id="SSF109604">
    <property type="entry name" value="HD-domain/PDEase-like"/>
    <property type="match status" value="1"/>
</dbReference>
<dbReference type="Pfam" id="PF01966">
    <property type="entry name" value="HD"/>
    <property type="match status" value="1"/>
</dbReference>
<dbReference type="InterPro" id="IPR011624">
    <property type="entry name" value="Metal-dep_PHydrolase_7TM_extra"/>
</dbReference>
<feature type="transmembrane region" description="Helical" evidence="2">
    <location>
        <begin position="468"/>
        <end position="493"/>
    </location>
</feature>
<dbReference type="RefSeq" id="WP_340518579.1">
    <property type="nucleotide sequence ID" value="NZ_JBBLXS010000029.1"/>
</dbReference>
<dbReference type="Gene3D" id="1.10.3210.10">
    <property type="entry name" value="Hypothetical protein af1432"/>
    <property type="match status" value="1"/>
</dbReference>
<comment type="caution">
    <text evidence="4">The sequence shown here is derived from an EMBL/GenBank/DDBJ whole genome shotgun (WGS) entry which is preliminary data.</text>
</comment>
<dbReference type="CDD" id="cd00077">
    <property type="entry name" value="HDc"/>
    <property type="match status" value="1"/>
</dbReference>
<dbReference type="Pfam" id="PF07698">
    <property type="entry name" value="7TM-7TMR_HD"/>
    <property type="match status" value="1"/>
</dbReference>
<sequence>MNTLSSLMRQIEQLGTSRSQRQQVAKVQHDGSKPQPDARPDTSVLNRFFPKKSDRPKSLTAYKSKNSQSYLKNQARSPLLAIVAVISLSSTLGHRFYNQPKLDVGTKAPQTIKAPASAKVSDLKTTEEQRKAARIGAVAILMLDENADRKIYQELQQFLQQGTELRRAIGLLPLARPELLSTKVQLYLRSCPEWEWRSILAQVGDGSTTATPLSLESSDPTQPTGNQSQQDAVAQLQAYSRSVSKVEFQNLTNAISEVRQGYLNAVEAMETKSVSRLGQIYDNSLFDLSDTAWQETQKGMTLVAKKMLAQGIPQGLPKDILKEAVRLQVADSVPDVSQNFAIEALTAILQPNLVRDSQETKQLAELAAQKVQVVTLEVNQGQIIVAEGQEISQQDFVLLDYFGLSRRGVNWLGLGGFVSLVGAAIAIVLLVERHYRLRRRDHLLLLLLTLSAPVLVSLGLPWTTLPAIGILASGFYGSAVGVTVVGLLSLVLPIGLEIELIHLLASAAAGLLGALMAGRLRSREELALLGVAIGLTQGIVYLVGTMIASVAAGSIWYVVLGTVGAQSLAGLAWSVVALGISPYLEHVFDLITPIRLAELANPNRPLLKKLAAEAPGTFQHTLFVASLAEAAARELGCNVELVRTGTLYHDIGKMHDPMGFCENQMGGGNKHDEINDPWASAEIIKKHVSEGLVMARKHRLPKAIQAFIPEHQGTMLIAYFYHQAKQIVAQESADLKMAVADGHNSTTTTLTMESREVREEDFRYNGPIPQSRETGIVMVADSCEAALRSLKDATHEEALSMVNKILRARWQDNQLIDSGLTREDMSLIAEIFVRVWEQFNHKRIAYPSAVFTPR</sequence>
<dbReference type="InterPro" id="IPR003607">
    <property type="entry name" value="HD/PDEase_dom"/>
</dbReference>
<feature type="region of interest" description="Disordered" evidence="1">
    <location>
        <begin position="209"/>
        <end position="230"/>
    </location>
</feature>
<evidence type="ECO:0000259" key="3">
    <source>
        <dbReference type="SMART" id="SM00471"/>
    </source>
</evidence>
<feature type="transmembrane region" description="Helical" evidence="2">
    <location>
        <begin position="411"/>
        <end position="431"/>
    </location>
</feature>
<feature type="region of interest" description="Disordered" evidence="1">
    <location>
        <begin position="12"/>
        <end position="59"/>
    </location>
</feature>
<evidence type="ECO:0000313" key="4">
    <source>
        <dbReference type="EMBL" id="MEK0184003.1"/>
    </source>
</evidence>
<feature type="transmembrane region" description="Helical" evidence="2">
    <location>
        <begin position="443"/>
        <end position="462"/>
    </location>
</feature>
<feature type="transmembrane region" description="Helical" evidence="2">
    <location>
        <begin position="500"/>
        <end position="520"/>
    </location>
</feature>
<feature type="domain" description="HD/PDEase" evidence="3">
    <location>
        <begin position="613"/>
        <end position="795"/>
    </location>
</feature>
<feature type="transmembrane region" description="Helical" evidence="2">
    <location>
        <begin position="526"/>
        <end position="548"/>
    </location>
</feature>
<dbReference type="InterPro" id="IPR011621">
    <property type="entry name" value="Metal-dep_PHydrolase_7TM_intra"/>
</dbReference>
<dbReference type="NCBIfam" id="TIGR00277">
    <property type="entry name" value="HDIG"/>
    <property type="match status" value="1"/>
</dbReference>
<dbReference type="InterPro" id="IPR006675">
    <property type="entry name" value="HDIG_dom"/>
</dbReference>
<feature type="compositionally biased region" description="Polar residues" evidence="1">
    <location>
        <begin position="12"/>
        <end position="25"/>
    </location>
</feature>
<dbReference type="Proteomes" id="UP001384579">
    <property type="component" value="Unassembled WGS sequence"/>
</dbReference>
<gene>
    <name evidence="4" type="ORF">WMG39_03980</name>
</gene>
<proteinExistence type="predicted"/>
<accession>A0ABU8YI25</accession>
<keyword evidence="2" id="KW-0812">Transmembrane</keyword>
<dbReference type="EMBL" id="JBBLXS010000029">
    <property type="protein sequence ID" value="MEK0184003.1"/>
    <property type="molecule type" value="Genomic_DNA"/>
</dbReference>
<evidence type="ECO:0000256" key="1">
    <source>
        <dbReference type="SAM" id="MobiDB-lite"/>
    </source>
</evidence>
<dbReference type="InterPro" id="IPR052722">
    <property type="entry name" value="PgpH_phosphodiesterase"/>
</dbReference>
<dbReference type="PANTHER" id="PTHR36442">
    <property type="entry name" value="CYCLIC-DI-AMP PHOSPHODIESTERASE PGPH"/>
    <property type="match status" value="1"/>
</dbReference>
<reference evidence="4 5" key="1">
    <citation type="journal article" date="2020" name="Harmful Algae">
        <title>Molecular and morphological characterization of a novel dihydroanatoxin-a producing Microcoleus species (cyanobacteria) from the Russian River, California, USA.</title>
        <authorList>
            <person name="Conklin K.Y."/>
            <person name="Stancheva R."/>
            <person name="Otten T.G."/>
            <person name="Fadness R."/>
            <person name="Boyer G.L."/>
            <person name="Read B."/>
            <person name="Zhang X."/>
            <person name="Sheath R.G."/>
        </authorList>
    </citation>
    <scope>NUCLEOTIDE SEQUENCE [LARGE SCALE GENOMIC DNA]</scope>
    <source>
        <strain evidence="4 5">PTRS2</strain>
    </source>
</reference>
<feature type="compositionally biased region" description="Basic and acidic residues" evidence="1">
    <location>
        <begin position="27"/>
        <end position="40"/>
    </location>
</feature>
<dbReference type="InterPro" id="IPR006674">
    <property type="entry name" value="HD_domain"/>
</dbReference>
<dbReference type="Pfam" id="PF07697">
    <property type="entry name" value="7TMR-HDED"/>
    <property type="match status" value="1"/>
</dbReference>